<comment type="caution">
    <text evidence="2">The sequence shown here is derived from an EMBL/GenBank/DDBJ whole genome shotgun (WGS) entry which is preliminary data.</text>
</comment>
<protein>
    <submittedName>
        <fullName evidence="2">Uncharacterized protein</fullName>
    </submittedName>
</protein>
<accession>A0AA39KYX7</accession>
<sequence>MEDEIRRQKMKKVPQSNKESALGTSEHRELFDDSCVYRGRESNLELGLGHSRVLETNFTARQFCGARKPQSDFMLDVDSVLASNREVASTYLHIDTLIPVEEIGFNYVIRFKWRLLSN</sequence>
<dbReference type="Proteomes" id="UP001168972">
    <property type="component" value="Unassembled WGS sequence"/>
</dbReference>
<name>A0AA39KYX7_MICHY</name>
<feature type="compositionally biased region" description="Polar residues" evidence="1">
    <location>
        <begin position="14"/>
        <end position="23"/>
    </location>
</feature>
<feature type="region of interest" description="Disordered" evidence="1">
    <location>
        <begin position="1"/>
        <end position="26"/>
    </location>
</feature>
<proteinExistence type="predicted"/>
<keyword evidence="3" id="KW-1185">Reference proteome</keyword>
<evidence type="ECO:0000313" key="2">
    <source>
        <dbReference type="EMBL" id="KAK0179033.1"/>
    </source>
</evidence>
<gene>
    <name evidence="2" type="ORF">PV327_007859</name>
</gene>
<reference evidence="2" key="1">
    <citation type="journal article" date="2023" name="bioRxiv">
        <title>Scaffold-level genome assemblies of two parasitoid biocontrol wasps reveal the parthenogenesis mechanism and an associated novel virus.</title>
        <authorList>
            <person name="Inwood S."/>
            <person name="Skelly J."/>
            <person name="Guhlin J."/>
            <person name="Harrop T."/>
            <person name="Goldson S."/>
            <person name="Dearden P."/>
        </authorList>
    </citation>
    <scope>NUCLEOTIDE SEQUENCE</scope>
    <source>
        <strain evidence="2">Lincoln</strain>
        <tissue evidence="2">Whole body</tissue>
    </source>
</reference>
<dbReference type="EMBL" id="JAQQBR010000004">
    <property type="protein sequence ID" value="KAK0179033.1"/>
    <property type="molecule type" value="Genomic_DNA"/>
</dbReference>
<dbReference type="AlphaFoldDB" id="A0AA39KYX7"/>
<reference evidence="2" key="2">
    <citation type="submission" date="2023-03" db="EMBL/GenBank/DDBJ databases">
        <authorList>
            <person name="Inwood S.N."/>
            <person name="Skelly J.G."/>
            <person name="Guhlin J."/>
            <person name="Harrop T.W.R."/>
            <person name="Goldson S.G."/>
            <person name="Dearden P.K."/>
        </authorList>
    </citation>
    <scope>NUCLEOTIDE SEQUENCE</scope>
    <source>
        <strain evidence="2">Lincoln</strain>
        <tissue evidence="2">Whole body</tissue>
    </source>
</reference>
<evidence type="ECO:0000313" key="3">
    <source>
        <dbReference type="Proteomes" id="UP001168972"/>
    </source>
</evidence>
<organism evidence="2 3">
    <name type="scientific">Microctonus hyperodae</name>
    <name type="common">Parasitoid wasp</name>
    <dbReference type="NCBI Taxonomy" id="165561"/>
    <lineage>
        <taxon>Eukaryota</taxon>
        <taxon>Metazoa</taxon>
        <taxon>Ecdysozoa</taxon>
        <taxon>Arthropoda</taxon>
        <taxon>Hexapoda</taxon>
        <taxon>Insecta</taxon>
        <taxon>Pterygota</taxon>
        <taxon>Neoptera</taxon>
        <taxon>Endopterygota</taxon>
        <taxon>Hymenoptera</taxon>
        <taxon>Apocrita</taxon>
        <taxon>Ichneumonoidea</taxon>
        <taxon>Braconidae</taxon>
        <taxon>Euphorinae</taxon>
        <taxon>Microctonus</taxon>
    </lineage>
</organism>
<evidence type="ECO:0000256" key="1">
    <source>
        <dbReference type="SAM" id="MobiDB-lite"/>
    </source>
</evidence>